<dbReference type="AlphaFoldDB" id="A0A814GPJ8"/>
<name>A0A814GPJ8_9BILA</name>
<dbReference type="EMBL" id="CAJNOO010000640">
    <property type="protein sequence ID" value="CAF0999021.1"/>
    <property type="molecule type" value="Genomic_DNA"/>
</dbReference>
<dbReference type="Proteomes" id="UP000663882">
    <property type="component" value="Unassembled WGS sequence"/>
</dbReference>
<proteinExistence type="predicted"/>
<reference evidence="1" key="1">
    <citation type="submission" date="2021-02" db="EMBL/GenBank/DDBJ databases">
        <authorList>
            <person name="Nowell W R."/>
        </authorList>
    </citation>
    <scope>NUCLEOTIDE SEQUENCE</scope>
</reference>
<evidence type="ECO:0000313" key="2">
    <source>
        <dbReference type="Proteomes" id="UP000663882"/>
    </source>
</evidence>
<dbReference type="OrthoDB" id="10067852at2759"/>
<organism evidence="1 2">
    <name type="scientific">Rotaria sordida</name>
    <dbReference type="NCBI Taxonomy" id="392033"/>
    <lineage>
        <taxon>Eukaryota</taxon>
        <taxon>Metazoa</taxon>
        <taxon>Spiralia</taxon>
        <taxon>Gnathifera</taxon>
        <taxon>Rotifera</taxon>
        <taxon>Eurotatoria</taxon>
        <taxon>Bdelloidea</taxon>
        <taxon>Philodinida</taxon>
        <taxon>Philodinidae</taxon>
        <taxon>Rotaria</taxon>
    </lineage>
</organism>
<comment type="caution">
    <text evidence="1">The sequence shown here is derived from an EMBL/GenBank/DDBJ whole genome shotgun (WGS) entry which is preliminary data.</text>
</comment>
<evidence type="ECO:0000313" key="1">
    <source>
        <dbReference type="EMBL" id="CAF0999021.1"/>
    </source>
</evidence>
<protein>
    <submittedName>
        <fullName evidence="1">Uncharacterized protein</fullName>
    </submittedName>
</protein>
<gene>
    <name evidence="1" type="ORF">RFH988_LOCUS14069</name>
</gene>
<accession>A0A814GPJ8</accession>
<sequence>MCPLSLDANNYSFMRDNQSIIETNSTKHSHMNTSLCKRCKKSNSIIEFDRCFQYRQDQLRSNSSEIISTDQNSDNQKAASQSVPIEKTMNKVKQLLEKNNKTDITGSSQDITKKKFNRSFKHLFRTNRECQSCPDSPRSCSSLSSQTYLSQFVLQPKSSIEENPTETIKYSSPVLASAPVPVPASLPVSKPVSCSLYLSSEQISYYKKRQTELDHTVRELIKHLTCKTNENINQISKHWSYIKNSCLNKIQPKTNLKQIFCYLLKSIYPNKQFEDYLKENDNIKALLEILSRILNIVQHIQSLSTIKNLFDSVEKTMIEYIHSEFEFLLASYTDTLSMINELSRFYQTRLNEINNLHWLEIIKHDYPSLIERISNDLIVKVPQVDQILVTMLRNMKKRLLCNNSEFINKSRI</sequence>